<dbReference type="InterPro" id="IPR001650">
    <property type="entry name" value="Helicase_C-like"/>
</dbReference>
<dbReference type="PROSITE" id="PS51192">
    <property type="entry name" value="HELICASE_ATP_BIND_1"/>
    <property type="match status" value="1"/>
</dbReference>
<evidence type="ECO:0000256" key="2">
    <source>
        <dbReference type="ARBA" id="ARBA00022801"/>
    </source>
</evidence>
<dbReference type="InterPro" id="IPR027417">
    <property type="entry name" value="P-loop_NTPase"/>
</dbReference>
<accession>A0A2B7VFC6</accession>
<dbReference type="EMBL" id="NVOI01000126">
    <property type="protein sequence ID" value="PGG83031.1"/>
    <property type="molecule type" value="Genomic_DNA"/>
</dbReference>
<evidence type="ECO:0000256" key="3">
    <source>
        <dbReference type="ARBA" id="ARBA00022806"/>
    </source>
</evidence>
<keyword evidence="4" id="KW-0067">ATP-binding</keyword>
<dbReference type="InterPro" id="IPR050474">
    <property type="entry name" value="Hel308_SKI2-like"/>
</dbReference>
<dbReference type="GO" id="GO:0004386">
    <property type="term" value="F:helicase activity"/>
    <property type="evidence" value="ECO:0007669"/>
    <property type="project" value="UniProtKB-KW"/>
</dbReference>
<comment type="caution">
    <text evidence="7">The sequence shown here is derived from an EMBL/GenBank/DDBJ whole genome shotgun (WGS) entry which is preliminary data.</text>
</comment>
<dbReference type="SMART" id="SM00487">
    <property type="entry name" value="DEXDc"/>
    <property type="match status" value="1"/>
</dbReference>
<gene>
    <name evidence="7" type="ORF">CON73_27195</name>
</gene>
<dbReference type="InterPro" id="IPR011545">
    <property type="entry name" value="DEAD/DEAH_box_helicase_dom"/>
</dbReference>
<keyword evidence="2" id="KW-0378">Hydrolase</keyword>
<protein>
    <submittedName>
        <fullName evidence="7">DEAD/DEAH box helicase</fullName>
    </submittedName>
</protein>
<keyword evidence="3 7" id="KW-0347">Helicase</keyword>
<reference evidence="7 8" key="1">
    <citation type="submission" date="2017-09" db="EMBL/GenBank/DDBJ databases">
        <title>Large-scale bioinformatics analysis of Bacillus genomes uncovers conserved roles of natural products in bacterial physiology.</title>
        <authorList>
            <consortium name="Agbiome Team Llc"/>
            <person name="Bleich R.M."/>
            <person name="Grubbs K.J."/>
            <person name="Santa Maria K.C."/>
            <person name="Allen S.E."/>
            <person name="Farag S."/>
            <person name="Shank E.A."/>
            <person name="Bowers A."/>
        </authorList>
    </citation>
    <scope>NUCLEOTIDE SEQUENCE [LARGE SCALE GENOMIC DNA]</scope>
    <source>
        <strain evidence="7 8">AFS094862</strain>
    </source>
</reference>
<dbReference type="GO" id="GO:0005524">
    <property type="term" value="F:ATP binding"/>
    <property type="evidence" value="ECO:0007669"/>
    <property type="project" value="UniProtKB-KW"/>
</dbReference>
<sequence>MKIDKAVDLMEKLEEDVFTQNLIAQGDSRYILFSVKESIENFPKYHNELDEKLTSVALSYLSIGCSIAESGDLKKASKPLEKGANILENIYVPEANENGFSLYFALTSSLAFYAARQYSKSFIALKQIKIEKESYLYKLLSCFLKRDFLGLSDMLNGIFLDKKINGARKPFISAESQDELNEGIYTQILAKSVALLLEFIYSGNEEYLEKTKEYLDDLLELLKIDEEPALWWMIRLLKIIIDGFYHNSLWRTIPLEMRHFDERVNKYILNLAFQEKPIVELFASQKAALPKVLSPNGAVVSIPTSSGKTRIAEIAILQTLITNPNSLVLYLAPFRSLAFEIEESLSKIFSPLGFQVTHLYGGAHMSNIDEILLEESNVVVATPEKAKAILRANEEIKEKIRLVIIDEGHLLGNSYRELANEMFIEELRYHIYKNEGKIVLLSAILPNSTEMAKWLTSNGESEVKSTWKPSAQRFGLLEYNGKNVTINWKGEIESFNRNFITPFWVKRPRSQYMFPQNKKQAIASAAIKMSSLGSVLVFVGRKNMVLSQAREILVAMENAGKDHKWTCEHEWNLFKLICKELNEEDILHFAESGIVCHHGGLPNELRILVEKLIRKGNPKIIVSTATLGQGVNIGVSTVIVANVWLNQDTSISHNDFWNIAGRAGRSFVDKEGKILYVIDTSMNERWKISRQKELAENYFKISNQTKVESGILMVIEWIIKVANQCEIQFDYLLQLISENDFSIFNDEYKEDILDVLDYIDDTLLALNLESCNMETLAEDFFRKMLAFIQASSSTTVNEEDVISILEARTKGILKQLKDVDNSKGLITSSIPLRSGLYIKDHVSTILEILKEFQESNHSIEEVAKFLREIEILVTKFPSKQFKIGIDPTEIEVIRNTWIGGRAISELKKENPEIIGKYYQHILPWAINAIAKVLKSLELVDEAKEFEQLSALIQLGLPNIYAAKIYSSGLYSRVAATELSTLIDSEILERSIKEIREYLIYKSTDVLPIVSENTKEWLELFTISHSKLNRRIYVPEISGQLKLTLMLTAKSEIFYIKKHENNLYLCSPDYSEIIEIPNDESLHYFSNRYDIHLKEDEEGDWNIQIGNPNLTI</sequence>
<evidence type="ECO:0000313" key="7">
    <source>
        <dbReference type="EMBL" id="PGG83031.1"/>
    </source>
</evidence>
<dbReference type="SMART" id="SM00490">
    <property type="entry name" value="HELICc"/>
    <property type="match status" value="1"/>
</dbReference>
<feature type="domain" description="Helicase C-terminal" evidence="6">
    <location>
        <begin position="521"/>
        <end position="719"/>
    </location>
</feature>
<dbReference type="PANTHER" id="PTHR47961">
    <property type="entry name" value="DNA POLYMERASE THETA, PUTATIVE (AFU_ORTHOLOGUE AFUA_1G05260)-RELATED"/>
    <property type="match status" value="1"/>
</dbReference>
<organism evidence="7 8">
    <name type="scientific">Bacillus toyonensis</name>
    <dbReference type="NCBI Taxonomy" id="155322"/>
    <lineage>
        <taxon>Bacteria</taxon>
        <taxon>Bacillati</taxon>
        <taxon>Bacillota</taxon>
        <taxon>Bacilli</taxon>
        <taxon>Bacillales</taxon>
        <taxon>Bacillaceae</taxon>
        <taxon>Bacillus</taxon>
        <taxon>Bacillus cereus group</taxon>
    </lineage>
</organism>
<dbReference type="PROSITE" id="PS51194">
    <property type="entry name" value="HELICASE_CTER"/>
    <property type="match status" value="1"/>
</dbReference>
<dbReference type="GO" id="GO:0016787">
    <property type="term" value="F:hydrolase activity"/>
    <property type="evidence" value="ECO:0007669"/>
    <property type="project" value="UniProtKB-KW"/>
</dbReference>
<evidence type="ECO:0000256" key="4">
    <source>
        <dbReference type="ARBA" id="ARBA00022840"/>
    </source>
</evidence>
<keyword evidence="1" id="KW-0547">Nucleotide-binding</keyword>
<evidence type="ECO:0000259" key="6">
    <source>
        <dbReference type="PROSITE" id="PS51194"/>
    </source>
</evidence>
<dbReference type="Pfam" id="PF00271">
    <property type="entry name" value="Helicase_C"/>
    <property type="match status" value="1"/>
</dbReference>
<feature type="domain" description="Helicase ATP-binding" evidence="5">
    <location>
        <begin position="289"/>
        <end position="463"/>
    </location>
</feature>
<dbReference type="InterPro" id="IPR014001">
    <property type="entry name" value="Helicase_ATP-bd"/>
</dbReference>
<dbReference type="SUPFAM" id="SSF52540">
    <property type="entry name" value="P-loop containing nucleoside triphosphate hydrolases"/>
    <property type="match status" value="1"/>
</dbReference>
<evidence type="ECO:0000259" key="5">
    <source>
        <dbReference type="PROSITE" id="PS51192"/>
    </source>
</evidence>
<dbReference type="AlphaFoldDB" id="A0A2B7VFC6"/>
<dbReference type="Proteomes" id="UP000225320">
    <property type="component" value="Unassembled WGS sequence"/>
</dbReference>
<dbReference type="PANTHER" id="PTHR47961:SF6">
    <property type="entry name" value="DNA-DIRECTED DNA POLYMERASE"/>
    <property type="match status" value="1"/>
</dbReference>
<dbReference type="GO" id="GO:0003676">
    <property type="term" value="F:nucleic acid binding"/>
    <property type="evidence" value="ECO:0007669"/>
    <property type="project" value="InterPro"/>
</dbReference>
<dbReference type="RefSeq" id="WP_098346547.1">
    <property type="nucleotide sequence ID" value="NZ_NVOI01000126.1"/>
</dbReference>
<dbReference type="Pfam" id="PF00270">
    <property type="entry name" value="DEAD"/>
    <property type="match status" value="1"/>
</dbReference>
<evidence type="ECO:0000313" key="8">
    <source>
        <dbReference type="Proteomes" id="UP000225320"/>
    </source>
</evidence>
<evidence type="ECO:0000256" key="1">
    <source>
        <dbReference type="ARBA" id="ARBA00022741"/>
    </source>
</evidence>
<proteinExistence type="predicted"/>
<dbReference type="Gene3D" id="3.40.50.300">
    <property type="entry name" value="P-loop containing nucleotide triphosphate hydrolases"/>
    <property type="match status" value="2"/>
</dbReference>
<name>A0A2B7VFC6_9BACI</name>